<keyword evidence="1" id="KW-1133">Transmembrane helix</keyword>
<dbReference type="Pfam" id="PF11216">
    <property type="entry name" value="DUF3012"/>
    <property type="match status" value="1"/>
</dbReference>
<organism evidence="2 3">
    <name type="scientific">Gilvimarinus algae</name>
    <dbReference type="NCBI Taxonomy" id="3058037"/>
    <lineage>
        <taxon>Bacteria</taxon>
        <taxon>Pseudomonadati</taxon>
        <taxon>Pseudomonadota</taxon>
        <taxon>Gammaproteobacteria</taxon>
        <taxon>Cellvibrionales</taxon>
        <taxon>Cellvibrionaceae</taxon>
        <taxon>Gilvimarinus</taxon>
    </lineage>
</organism>
<dbReference type="RefSeq" id="WP_302712753.1">
    <property type="nucleotide sequence ID" value="NZ_JAULRT010000052.1"/>
</dbReference>
<feature type="transmembrane region" description="Helical" evidence="1">
    <location>
        <begin position="6"/>
        <end position="26"/>
    </location>
</feature>
<reference evidence="2" key="1">
    <citation type="submission" date="2023-07" db="EMBL/GenBank/DDBJ databases">
        <title>Gilvimarinus algae sp. nov., isolated from the surface of Kelp.</title>
        <authorList>
            <person name="Sun Y.Y."/>
            <person name="Gong Y."/>
            <person name="Du Z.J."/>
        </authorList>
    </citation>
    <scope>NUCLEOTIDE SEQUENCE</scope>
    <source>
        <strain evidence="2">SDUM040014</strain>
    </source>
</reference>
<proteinExistence type="predicted"/>
<evidence type="ECO:0000256" key="1">
    <source>
        <dbReference type="SAM" id="Phobius"/>
    </source>
</evidence>
<dbReference type="InterPro" id="IPR021379">
    <property type="entry name" value="DUF3012"/>
</dbReference>
<keyword evidence="1" id="KW-0472">Membrane</keyword>
<protein>
    <submittedName>
        <fullName evidence="2">DUF3012 domain-containing protein</fullName>
    </submittedName>
</protein>
<keyword evidence="1" id="KW-0812">Transmembrane</keyword>
<gene>
    <name evidence="2" type="ORF">QWI16_09860</name>
</gene>
<name>A0ABT8TG29_9GAMM</name>
<dbReference type="Proteomes" id="UP001168380">
    <property type="component" value="Unassembled WGS sequence"/>
</dbReference>
<sequence>MSRSLVIAIIATIIGLATIAVGLYVLSQTPAPAPEATAQSSSAALVVVPQLESAVTDVPLGDAEPGSEAWCEAMMIKADNDWSDEESKLFAAQCIYQ</sequence>
<evidence type="ECO:0000313" key="3">
    <source>
        <dbReference type="Proteomes" id="UP001168380"/>
    </source>
</evidence>
<comment type="caution">
    <text evidence="2">The sequence shown here is derived from an EMBL/GenBank/DDBJ whole genome shotgun (WGS) entry which is preliminary data.</text>
</comment>
<dbReference type="EMBL" id="JAULRT010000052">
    <property type="protein sequence ID" value="MDO3382479.1"/>
    <property type="molecule type" value="Genomic_DNA"/>
</dbReference>
<keyword evidence="3" id="KW-1185">Reference proteome</keyword>
<evidence type="ECO:0000313" key="2">
    <source>
        <dbReference type="EMBL" id="MDO3382479.1"/>
    </source>
</evidence>
<accession>A0ABT8TG29</accession>